<dbReference type="InterPro" id="IPR004089">
    <property type="entry name" value="MCPsignal_dom"/>
</dbReference>
<keyword evidence="4 6" id="KW-0807">Transducer</keyword>
<evidence type="ECO:0000256" key="3">
    <source>
        <dbReference type="ARBA" id="ARBA00023136"/>
    </source>
</evidence>
<evidence type="ECO:0000259" key="8">
    <source>
        <dbReference type="PROSITE" id="PS50111"/>
    </source>
</evidence>
<reference evidence="10 11" key="1">
    <citation type="submission" date="2018-12" db="EMBL/GenBank/DDBJ databases">
        <title>Bacillus ochoae sp. nov., Paenibacillus whitsoniae sp. nov., Paenibacillus spiritus sp. nov. Isolated from the Mars Exploration Rover during spacecraft assembly.</title>
        <authorList>
            <person name="Seuylemezian A."/>
            <person name="Vaishampayan P."/>
        </authorList>
    </citation>
    <scope>NUCLEOTIDE SEQUENCE [LARGE SCALE GENOMIC DNA]</scope>
    <source>
        <strain evidence="10 11">MER 54</strain>
    </source>
</reference>
<evidence type="ECO:0000256" key="1">
    <source>
        <dbReference type="ARBA" id="ARBA00004236"/>
    </source>
</evidence>
<dbReference type="Pfam" id="PF00672">
    <property type="entry name" value="HAMP"/>
    <property type="match status" value="1"/>
</dbReference>
<evidence type="ECO:0000256" key="6">
    <source>
        <dbReference type="PROSITE-ProRule" id="PRU00284"/>
    </source>
</evidence>
<dbReference type="Gene3D" id="6.10.340.10">
    <property type="match status" value="1"/>
</dbReference>
<dbReference type="CDD" id="cd11386">
    <property type="entry name" value="MCP_signal"/>
    <property type="match status" value="1"/>
</dbReference>
<keyword evidence="7" id="KW-1133">Transmembrane helix</keyword>
<feature type="transmembrane region" description="Helical" evidence="7">
    <location>
        <begin position="90"/>
        <end position="109"/>
    </location>
</feature>
<comment type="similarity">
    <text evidence="5">Belongs to the methyl-accepting chemotaxis (MCP) protein family.</text>
</comment>
<keyword evidence="3 7" id="KW-0472">Membrane</keyword>
<evidence type="ECO:0000256" key="7">
    <source>
        <dbReference type="SAM" id="Phobius"/>
    </source>
</evidence>
<feature type="transmembrane region" description="Helical" evidence="7">
    <location>
        <begin position="390"/>
        <end position="410"/>
    </location>
</feature>
<dbReference type="PANTHER" id="PTHR32089">
    <property type="entry name" value="METHYL-ACCEPTING CHEMOTAXIS PROTEIN MCPB"/>
    <property type="match status" value="1"/>
</dbReference>
<dbReference type="SMART" id="SM00283">
    <property type="entry name" value="MA"/>
    <property type="match status" value="1"/>
</dbReference>
<evidence type="ECO:0000256" key="4">
    <source>
        <dbReference type="ARBA" id="ARBA00023224"/>
    </source>
</evidence>
<accession>A0A3S0A6K0</accession>
<evidence type="ECO:0000256" key="2">
    <source>
        <dbReference type="ARBA" id="ARBA00022475"/>
    </source>
</evidence>
<dbReference type="GO" id="GO:0005886">
    <property type="term" value="C:plasma membrane"/>
    <property type="evidence" value="ECO:0007669"/>
    <property type="project" value="UniProtKB-SubCell"/>
</dbReference>
<dbReference type="PANTHER" id="PTHR32089:SF112">
    <property type="entry name" value="LYSOZYME-LIKE PROTEIN-RELATED"/>
    <property type="match status" value="1"/>
</dbReference>
<evidence type="ECO:0000313" key="10">
    <source>
        <dbReference type="EMBL" id="RTE10778.1"/>
    </source>
</evidence>
<dbReference type="Proteomes" id="UP000276128">
    <property type="component" value="Unassembled WGS sequence"/>
</dbReference>
<name>A0A3S0A6K0_9BACL</name>
<evidence type="ECO:0000313" key="11">
    <source>
        <dbReference type="Proteomes" id="UP000276128"/>
    </source>
</evidence>
<keyword evidence="2" id="KW-1003">Cell membrane</keyword>
<comment type="caution">
    <text evidence="10">The sequence shown here is derived from an EMBL/GenBank/DDBJ whole genome shotgun (WGS) entry which is preliminary data.</text>
</comment>
<comment type="subcellular location">
    <subcellularLocation>
        <location evidence="1">Cell membrane</location>
    </subcellularLocation>
</comment>
<dbReference type="SMART" id="SM00304">
    <property type="entry name" value="HAMP"/>
    <property type="match status" value="1"/>
</dbReference>
<dbReference type="PROSITE" id="PS50885">
    <property type="entry name" value="HAMP"/>
    <property type="match status" value="1"/>
</dbReference>
<dbReference type="Pfam" id="PF00015">
    <property type="entry name" value="MCPsignal"/>
    <property type="match status" value="1"/>
</dbReference>
<dbReference type="PROSITE" id="PS50111">
    <property type="entry name" value="CHEMOTAXIS_TRANSDUC_2"/>
    <property type="match status" value="1"/>
</dbReference>
<organism evidence="10 11">
    <name type="scientific">Paenibacillus whitsoniae</name>
    <dbReference type="NCBI Taxonomy" id="2496558"/>
    <lineage>
        <taxon>Bacteria</taxon>
        <taxon>Bacillati</taxon>
        <taxon>Bacillota</taxon>
        <taxon>Bacilli</taxon>
        <taxon>Bacillales</taxon>
        <taxon>Paenibacillaceae</taxon>
        <taxon>Paenibacillus</taxon>
    </lineage>
</organism>
<dbReference type="Gene3D" id="1.10.287.950">
    <property type="entry name" value="Methyl-accepting chemotaxis protein"/>
    <property type="match status" value="1"/>
</dbReference>
<dbReference type="OrthoDB" id="2489132at2"/>
<dbReference type="AlphaFoldDB" id="A0A3S0A6K0"/>
<keyword evidence="11" id="KW-1185">Reference proteome</keyword>
<protein>
    <submittedName>
        <fullName evidence="10">Methyl-accepting chemotaxis protein</fullName>
    </submittedName>
</protein>
<gene>
    <name evidence="10" type="ORF">EJQ19_05775</name>
</gene>
<evidence type="ECO:0000259" key="9">
    <source>
        <dbReference type="PROSITE" id="PS50885"/>
    </source>
</evidence>
<dbReference type="CDD" id="cd06225">
    <property type="entry name" value="HAMP"/>
    <property type="match status" value="1"/>
</dbReference>
<feature type="domain" description="HAMP" evidence="9">
    <location>
        <begin position="411"/>
        <end position="463"/>
    </location>
</feature>
<feature type="domain" description="Methyl-accepting transducer" evidence="8">
    <location>
        <begin position="482"/>
        <end position="718"/>
    </location>
</feature>
<dbReference type="PROSITE" id="PS51257">
    <property type="entry name" value="PROKAR_LIPOPROTEIN"/>
    <property type="match status" value="1"/>
</dbReference>
<dbReference type="GO" id="GO:0007165">
    <property type="term" value="P:signal transduction"/>
    <property type="evidence" value="ECO:0007669"/>
    <property type="project" value="UniProtKB-KW"/>
</dbReference>
<keyword evidence="7" id="KW-0812">Transmembrane</keyword>
<dbReference type="InterPro" id="IPR003660">
    <property type="entry name" value="HAMP_dom"/>
</dbReference>
<dbReference type="EMBL" id="RXHU01000015">
    <property type="protein sequence ID" value="RTE10778.1"/>
    <property type="molecule type" value="Genomic_DNA"/>
</dbReference>
<feature type="transmembrane region" description="Helical" evidence="7">
    <location>
        <begin position="16"/>
        <end position="35"/>
    </location>
</feature>
<evidence type="ECO:0000256" key="5">
    <source>
        <dbReference type="ARBA" id="ARBA00029447"/>
    </source>
</evidence>
<proteinExistence type="inferred from homology"/>
<dbReference type="SUPFAM" id="SSF58104">
    <property type="entry name" value="Methyl-accepting chemotaxis protein (MCP) signaling domain"/>
    <property type="match status" value="1"/>
</dbReference>
<sequence length="768" mass="84788">MPIRMMCSSMLRPWNVSPIFISSMSIACIIIRMVIQRAGRNGKPTRIRPLSPMSSLAKRNLVEHGERSRGARIFKPAIRFMNKLSFLQKFMVVGMIFMVPVIVSAYFFISDVTDNIRLTSNEAGGLEPITLLAELQLEIETHRSYAIQYVNGIPEMKPKMDEQKLAVEQKLEALKSWNDVHSGLYKTKDLWETLQEDWYYTKLQLDKVSYRQAIETHKQLIRDIAEFSQQVVDVSQLNVETHPQVRLLLNTANQLLVQMEKTNLLSSVGQSSIVAGMLSEVNMNILTEEATFKYLLLVKSNWEELPDKRGKGALEPAHAAFQESSYQLLNSVQRLQLSKDKPAGWDGAANFAQVGEKALQTGAVLYRAVLTQLDRSVQARLTTYRWQRNSLLGIAPGFVVLNLYLFLSLYMSIRRTVQQLAACSSKMATGDLTVRVPLESRDELRTVCESFNGMADSFTTIISVNLKAAEEMSASAGHFMQGSTVSAQTSRDISMAYTSIAGGARTQLGYAKQSAEQMTEMASGIQHVTTSTSFASEEAMRTSQEAETGLASIYAAVQQMGQIKDSVSRLEDLIYLFEANSVEIGKSVRDIQEIATQTNLLALNAAIEAARAGEHGKGFAVVATQVRKLSDQSKAAAGRITSLVGDIQGTAAATVIRMKDGVVEVDKGIRLVDQTGNQFKGVLQSVEHLSGLIQSISATCEQFSSHTEEVASSLQEMLVIAQEASASAEQVSEASSMQLVTVQKHLESAKDLENLSKHLQESMMTFAI</sequence>